<name>A0ABZ3CFJ3_9ACTN</name>
<evidence type="ECO:0000313" key="6">
    <source>
        <dbReference type="Proteomes" id="UP001434337"/>
    </source>
</evidence>
<keyword evidence="6" id="KW-1185">Reference proteome</keyword>
<comment type="similarity">
    <text evidence="1 4">Belongs to the glycosyl hydrolase 1 family.</text>
</comment>
<evidence type="ECO:0000256" key="2">
    <source>
        <dbReference type="ARBA" id="ARBA00022801"/>
    </source>
</evidence>
<dbReference type="Gene3D" id="3.20.20.80">
    <property type="entry name" value="Glycosidases"/>
    <property type="match status" value="1"/>
</dbReference>
<reference evidence="5 6" key="1">
    <citation type="journal article" date="2023" name="Environ Microbiome">
        <title>A coral-associated actinobacterium mitigates coral bleaching under heat stress.</title>
        <authorList>
            <person name="Li J."/>
            <person name="Zou Y."/>
            <person name="Li Q."/>
            <person name="Zhang J."/>
            <person name="Bourne D.G."/>
            <person name="Lyu Y."/>
            <person name="Liu C."/>
            <person name="Zhang S."/>
        </authorList>
    </citation>
    <scope>NUCLEOTIDE SEQUENCE [LARGE SCALE GENOMIC DNA]</scope>
    <source>
        <strain evidence="5 6">SCSIO 13291</strain>
    </source>
</reference>
<keyword evidence="2" id="KW-0378">Hydrolase</keyword>
<dbReference type="SUPFAM" id="SSF51445">
    <property type="entry name" value="(Trans)glycosidases"/>
    <property type="match status" value="1"/>
</dbReference>
<accession>A0ABZ3CFJ3</accession>
<sequence>MEPEPAEFSLAALDHYRRVLEGCHARGLTPIVTFHHFVSPRWLLGAGGWEAPETAERFAAFCGRATEHLGDLIGLACTMNEPNLPDLLAVLGVAGGPREARAHFPMFAHAAAALGVDPSTIAPFQLTSSDEAFAVKLAAHRAGRDAITAVRGDLPVGWTLANTDYHATEGAEDVVADIRARINGRYLVESRDDDFVGVQTYNRTLLGPDGRPAPVPEGALLNSTGEEIYPWALESVIREAADIAGVPVYVTENGLSTDDDTQRVAFFDEAIGCVARCLADGIDVRGYVAWTLLDNFEWIFGYGPKFGLAAVDRTTFARTPKPSAAHLGGIARANGLA</sequence>
<proteinExistence type="inferred from homology"/>
<organism evidence="5 6">
    <name type="scientific">Propioniciclava soli</name>
    <dbReference type="NCBI Taxonomy" id="2775081"/>
    <lineage>
        <taxon>Bacteria</taxon>
        <taxon>Bacillati</taxon>
        <taxon>Actinomycetota</taxon>
        <taxon>Actinomycetes</taxon>
        <taxon>Propionibacteriales</taxon>
        <taxon>Propionibacteriaceae</taxon>
        <taxon>Propioniciclava</taxon>
    </lineage>
</organism>
<evidence type="ECO:0000256" key="1">
    <source>
        <dbReference type="ARBA" id="ARBA00010838"/>
    </source>
</evidence>
<keyword evidence="3" id="KW-0326">Glycosidase</keyword>
<dbReference type="EMBL" id="CP115965">
    <property type="protein sequence ID" value="WZX00326.1"/>
    <property type="molecule type" value="Genomic_DNA"/>
</dbReference>
<dbReference type="InterPro" id="IPR017853">
    <property type="entry name" value="GH"/>
</dbReference>
<evidence type="ECO:0000256" key="4">
    <source>
        <dbReference type="RuleBase" id="RU003690"/>
    </source>
</evidence>
<dbReference type="PANTHER" id="PTHR10353:SF36">
    <property type="entry name" value="LP05116P"/>
    <property type="match status" value="1"/>
</dbReference>
<evidence type="ECO:0000313" key="5">
    <source>
        <dbReference type="EMBL" id="WZX00326.1"/>
    </source>
</evidence>
<dbReference type="Pfam" id="PF00232">
    <property type="entry name" value="Glyco_hydro_1"/>
    <property type="match status" value="2"/>
</dbReference>
<protein>
    <submittedName>
        <fullName evidence="5">Family 1 glycosylhydrolase</fullName>
    </submittedName>
</protein>
<dbReference type="PANTHER" id="PTHR10353">
    <property type="entry name" value="GLYCOSYL HYDROLASE"/>
    <property type="match status" value="1"/>
</dbReference>
<dbReference type="Proteomes" id="UP001434337">
    <property type="component" value="Chromosome"/>
</dbReference>
<evidence type="ECO:0000256" key="3">
    <source>
        <dbReference type="ARBA" id="ARBA00023295"/>
    </source>
</evidence>
<gene>
    <name evidence="5" type="ORF">PCC79_11675</name>
</gene>
<dbReference type="PRINTS" id="PR00131">
    <property type="entry name" value="GLHYDRLASE1"/>
</dbReference>
<dbReference type="InterPro" id="IPR001360">
    <property type="entry name" value="Glyco_hydro_1"/>
</dbReference>